<protein>
    <recommendedName>
        <fullName evidence="2 9">DNA mismatch repair protein MutS</fullName>
    </recommendedName>
</protein>
<dbReference type="EMBL" id="CP120678">
    <property type="protein sequence ID" value="WIW69679.1"/>
    <property type="molecule type" value="Genomic_DNA"/>
</dbReference>
<dbReference type="SUPFAM" id="SSF52540">
    <property type="entry name" value="P-loop containing nucleoside triphosphate hydrolases"/>
    <property type="match status" value="1"/>
</dbReference>
<dbReference type="GO" id="GO:0030983">
    <property type="term" value="F:mismatched DNA binding"/>
    <property type="evidence" value="ECO:0007669"/>
    <property type="project" value="InterPro"/>
</dbReference>
<dbReference type="Gene3D" id="1.10.1420.10">
    <property type="match status" value="2"/>
</dbReference>
<dbReference type="InterPro" id="IPR005748">
    <property type="entry name" value="DNA_mismatch_repair_MutS"/>
</dbReference>
<evidence type="ECO:0000256" key="7">
    <source>
        <dbReference type="ARBA" id="ARBA00023204"/>
    </source>
</evidence>
<keyword evidence="6 9" id="KW-0238">DNA-binding</keyword>
<dbReference type="InterPro" id="IPR017261">
    <property type="entry name" value="DNA_mismatch_repair_MutS/MSH"/>
</dbReference>
<evidence type="ECO:0000256" key="9">
    <source>
        <dbReference type="HAMAP-Rule" id="MF_00096"/>
    </source>
</evidence>
<feature type="binding site" evidence="9">
    <location>
        <begin position="615"/>
        <end position="622"/>
    </location>
    <ligand>
        <name>ATP</name>
        <dbReference type="ChEBI" id="CHEBI:30616"/>
    </ligand>
</feature>
<dbReference type="Pfam" id="PF05190">
    <property type="entry name" value="MutS_IV"/>
    <property type="match status" value="1"/>
</dbReference>
<evidence type="ECO:0000256" key="8">
    <source>
        <dbReference type="ARBA" id="ARBA00024647"/>
    </source>
</evidence>
<dbReference type="InterPro" id="IPR007695">
    <property type="entry name" value="DNA_mismatch_repair_MutS-lik_N"/>
</dbReference>
<dbReference type="Gene3D" id="3.40.50.300">
    <property type="entry name" value="P-loop containing nucleotide triphosphate hydrolases"/>
    <property type="match status" value="1"/>
</dbReference>
<name>A0A9Y2EUT3_9FIRM</name>
<keyword evidence="7 9" id="KW-0234">DNA repair</keyword>
<dbReference type="Pfam" id="PF05188">
    <property type="entry name" value="MutS_II"/>
    <property type="match status" value="1"/>
</dbReference>
<evidence type="ECO:0000256" key="5">
    <source>
        <dbReference type="ARBA" id="ARBA00022840"/>
    </source>
</evidence>
<dbReference type="InterPro" id="IPR036187">
    <property type="entry name" value="DNA_mismatch_repair_MutS_sf"/>
</dbReference>
<dbReference type="Proteomes" id="UP001243623">
    <property type="component" value="Chromosome"/>
</dbReference>
<dbReference type="Gene3D" id="3.40.1170.10">
    <property type="entry name" value="DNA repair protein MutS, domain I"/>
    <property type="match status" value="1"/>
</dbReference>
<dbReference type="Pfam" id="PF00488">
    <property type="entry name" value="MutS_V"/>
    <property type="match status" value="1"/>
</dbReference>
<dbReference type="InterPro" id="IPR027417">
    <property type="entry name" value="P-loop_NTPase"/>
</dbReference>
<proteinExistence type="inferred from homology"/>
<sequence>MAGYTPMMAQYKEIKSKHPDEILFFRLGDFYEMFFEDAQLASRELEITLTGRDAGLPERIPMCGVPYHASEGYITKLINKGYKVAICEQTGDVKAKGLVKREVIKIITPGTVLSETVLSDANNNYIALLYEDDGKTTLAGADISTGECFYGIYDSDTRRQELFDQLYRLMPPEIILVEALSFNNELKEFCNLRLNHCSFSFMKEVSLDDEELLNVHFDHNEQPQSTYARKGTAALLRYLHDTVKTDLTHLNRLTYLDSTENLIMDTYTLRNLEITRNLRDGGKKDTLLGVLDFTRTAMGSRLLKKWLEYPLLNIGQINARQAAISELIDTFSMRNQLMEALKEVYDFERLLTRIEVGTANARDLVSLRLSLASLPKIKESLKDAKSDLLCQAFENIELYDDVVNLLNHAIVDTPGISLRDGGIIKEGYHKELDELRVIARDSRQMLQDMEQHEKDTTGIKSLKIGYNKVFGYYIEVTHSNAASVPEYYIRKQTLANAERYITPDLKEFETKILGAQEKIVSLEYQLFVEIREQIKKLIYRIQKTARQVAKVDSLYSLSEAASRYNYICPKMNTNGEIIIKDGRHPLVERILERELFVPNDTELNHHESEIMVITGPNMAGKSTYMRQVALLTLMAQVGSFIPAREASITPVDRIFTRIGASDDLVSGQSTFMVEMNEVAQILKYATKKSLIVLDEIGRGTSTFDGMSIARAVIEYVRDKIGAKTLFATHYHELTDLENYSERIKNYCVAVKERGSEVVFLRRIIQGGADKSYGIHVAKLAGLPKVVTERAKKILADLEAEPTKQIKHMDTKVVKEKAISANEGMSSLFANPLNEQILALDVMSMTPLEAINKLYQLQQEAKKEAGKI</sequence>
<dbReference type="GO" id="GO:0005524">
    <property type="term" value="F:ATP binding"/>
    <property type="evidence" value="ECO:0007669"/>
    <property type="project" value="UniProtKB-UniRule"/>
</dbReference>
<dbReference type="InterPro" id="IPR000432">
    <property type="entry name" value="DNA_mismatch_repair_MutS_C"/>
</dbReference>
<comment type="similarity">
    <text evidence="1 9 10">Belongs to the DNA mismatch repair MutS family.</text>
</comment>
<accession>A0A9Y2EUT3</accession>
<dbReference type="RefSeq" id="WP_147669095.1">
    <property type="nucleotide sequence ID" value="NZ_CP120678.1"/>
</dbReference>
<evidence type="ECO:0000259" key="11">
    <source>
        <dbReference type="PROSITE" id="PS00486"/>
    </source>
</evidence>
<dbReference type="KEGG" id="sgbi:P3F81_07040"/>
<dbReference type="NCBIfam" id="TIGR01070">
    <property type="entry name" value="mutS1"/>
    <property type="match status" value="1"/>
</dbReference>
<evidence type="ECO:0000313" key="13">
    <source>
        <dbReference type="Proteomes" id="UP001243623"/>
    </source>
</evidence>
<dbReference type="SMART" id="SM00534">
    <property type="entry name" value="MUTSac"/>
    <property type="match status" value="1"/>
</dbReference>
<dbReference type="HAMAP" id="MF_00096">
    <property type="entry name" value="MutS"/>
    <property type="match status" value="1"/>
</dbReference>
<keyword evidence="5 9" id="KW-0067">ATP-binding</keyword>
<dbReference type="GO" id="GO:0003684">
    <property type="term" value="F:damaged DNA binding"/>
    <property type="evidence" value="ECO:0007669"/>
    <property type="project" value="UniProtKB-UniRule"/>
</dbReference>
<dbReference type="InterPro" id="IPR007696">
    <property type="entry name" value="DNA_mismatch_repair_MutS_core"/>
</dbReference>
<keyword evidence="3 9" id="KW-0547">Nucleotide-binding</keyword>
<comment type="function">
    <text evidence="8 9">This protein is involved in the repair of mismatches in DNA. It is possible that it carries out the mismatch recognition step. This protein has a weak ATPase activity.</text>
</comment>
<dbReference type="FunFam" id="1.10.1420.10:FF:000001">
    <property type="entry name" value="DNA mismatch repair protein MutS"/>
    <property type="match status" value="1"/>
</dbReference>
<dbReference type="PROSITE" id="PS00486">
    <property type="entry name" value="DNA_MISMATCH_REPAIR_2"/>
    <property type="match status" value="1"/>
</dbReference>
<evidence type="ECO:0000256" key="3">
    <source>
        <dbReference type="ARBA" id="ARBA00022741"/>
    </source>
</evidence>
<evidence type="ECO:0000256" key="1">
    <source>
        <dbReference type="ARBA" id="ARBA00006271"/>
    </source>
</evidence>
<dbReference type="InterPro" id="IPR036678">
    <property type="entry name" value="MutS_con_dom_sf"/>
</dbReference>
<dbReference type="SMART" id="SM00533">
    <property type="entry name" value="MUTSd"/>
    <property type="match status" value="1"/>
</dbReference>
<dbReference type="CDD" id="cd03284">
    <property type="entry name" value="ABC_MutS1"/>
    <property type="match status" value="1"/>
</dbReference>
<dbReference type="InterPro" id="IPR007860">
    <property type="entry name" value="DNA_mmatch_repair_MutS_con_dom"/>
</dbReference>
<evidence type="ECO:0000256" key="6">
    <source>
        <dbReference type="ARBA" id="ARBA00023125"/>
    </source>
</evidence>
<feature type="domain" description="DNA mismatch repair proteins mutS family" evidence="11">
    <location>
        <begin position="689"/>
        <end position="705"/>
    </location>
</feature>
<dbReference type="SUPFAM" id="SSF55271">
    <property type="entry name" value="DNA repair protein MutS, domain I"/>
    <property type="match status" value="1"/>
</dbReference>
<organism evidence="12 13">
    <name type="scientific">Selenobaculum gibii</name>
    <dbReference type="NCBI Taxonomy" id="3054208"/>
    <lineage>
        <taxon>Bacteria</taxon>
        <taxon>Bacillati</taxon>
        <taxon>Bacillota</taxon>
        <taxon>Negativicutes</taxon>
        <taxon>Selenomonadales</taxon>
        <taxon>Selenomonadaceae</taxon>
        <taxon>Selenobaculum</taxon>
    </lineage>
</organism>
<dbReference type="GO" id="GO:0006298">
    <property type="term" value="P:mismatch repair"/>
    <property type="evidence" value="ECO:0007669"/>
    <property type="project" value="UniProtKB-UniRule"/>
</dbReference>
<dbReference type="PIRSF" id="PIRSF037677">
    <property type="entry name" value="DNA_mis_repair_Msh6"/>
    <property type="match status" value="1"/>
</dbReference>
<dbReference type="InterPro" id="IPR045076">
    <property type="entry name" value="MutS"/>
</dbReference>
<dbReference type="Gene3D" id="3.30.420.110">
    <property type="entry name" value="MutS, connector domain"/>
    <property type="match status" value="1"/>
</dbReference>
<dbReference type="FunFam" id="3.40.50.300:FF:000870">
    <property type="entry name" value="MutS protein homolog 4"/>
    <property type="match status" value="1"/>
</dbReference>
<dbReference type="Pfam" id="PF01624">
    <property type="entry name" value="MutS_I"/>
    <property type="match status" value="1"/>
</dbReference>
<dbReference type="SUPFAM" id="SSF53150">
    <property type="entry name" value="DNA repair protein MutS, domain II"/>
    <property type="match status" value="1"/>
</dbReference>
<evidence type="ECO:0000256" key="10">
    <source>
        <dbReference type="RuleBase" id="RU003756"/>
    </source>
</evidence>
<dbReference type="InterPro" id="IPR007861">
    <property type="entry name" value="DNA_mismatch_repair_MutS_clamp"/>
</dbReference>
<evidence type="ECO:0000256" key="4">
    <source>
        <dbReference type="ARBA" id="ARBA00022763"/>
    </source>
</evidence>
<dbReference type="FunFam" id="3.40.1170.10:FF:000001">
    <property type="entry name" value="DNA mismatch repair protein MutS"/>
    <property type="match status" value="1"/>
</dbReference>
<dbReference type="PANTHER" id="PTHR11361">
    <property type="entry name" value="DNA MISMATCH REPAIR PROTEIN MUTS FAMILY MEMBER"/>
    <property type="match status" value="1"/>
</dbReference>
<dbReference type="GO" id="GO:0140664">
    <property type="term" value="F:ATP-dependent DNA damage sensor activity"/>
    <property type="evidence" value="ECO:0007669"/>
    <property type="project" value="InterPro"/>
</dbReference>
<reference evidence="12" key="1">
    <citation type="submission" date="2023-03" db="EMBL/GenBank/DDBJ databases">
        <title>Selenobaculum gbiensis gen. nov. sp. nov., a new bacterium isolated from the gut microbiota of IBD patient.</title>
        <authorList>
            <person name="Yeo S."/>
            <person name="Park H."/>
            <person name="Huh C.S."/>
        </authorList>
    </citation>
    <scope>NUCLEOTIDE SEQUENCE</scope>
    <source>
        <strain evidence="12">ICN-92133</strain>
    </source>
</reference>
<dbReference type="SUPFAM" id="SSF48334">
    <property type="entry name" value="DNA repair protein MutS, domain III"/>
    <property type="match status" value="1"/>
</dbReference>
<evidence type="ECO:0000313" key="12">
    <source>
        <dbReference type="EMBL" id="WIW69679.1"/>
    </source>
</evidence>
<dbReference type="AlphaFoldDB" id="A0A9Y2EUT3"/>
<dbReference type="InterPro" id="IPR016151">
    <property type="entry name" value="DNA_mismatch_repair_MutS_N"/>
</dbReference>
<keyword evidence="13" id="KW-1185">Reference proteome</keyword>
<dbReference type="PANTHER" id="PTHR11361:SF34">
    <property type="entry name" value="DNA MISMATCH REPAIR PROTEIN MSH1, MITOCHONDRIAL"/>
    <property type="match status" value="1"/>
</dbReference>
<dbReference type="NCBIfam" id="NF003810">
    <property type="entry name" value="PRK05399.1"/>
    <property type="match status" value="1"/>
</dbReference>
<dbReference type="GO" id="GO:0005829">
    <property type="term" value="C:cytosol"/>
    <property type="evidence" value="ECO:0007669"/>
    <property type="project" value="TreeGrafter"/>
</dbReference>
<dbReference type="Pfam" id="PF05192">
    <property type="entry name" value="MutS_III"/>
    <property type="match status" value="1"/>
</dbReference>
<keyword evidence="4 9" id="KW-0227">DNA damage</keyword>
<evidence type="ECO:0000256" key="2">
    <source>
        <dbReference type="ARBA" id="ARBA00021982"/>
    </source>
</evidence>
<gene>
    <name evidence="9 12" type="primary">mutS</name>
    <name evidence="12" type="ORF">P3F81_07040</name>
</gene>